<reference evidence="3 4" key="1">
    <citation type="submission" date="2019-10" db="EMBL/GenBank/DDBJ databases">
        <authorList>
            <person name="Dong K."/>
        </authorList>
    </citation>
    <scope>NUCLEOTIDE SEQUENCE [LARGE SCALE GENOMIC DNA]</scope>
    <source>
        <strain evidence="2">Dk386</strain>
        <strain evidence="3">dk386</strain>
        <strain evidence="4">dk771</strain>
        <strain evidence="1">Dk771</strain>
    </source>
</reference>
<evidence type="ECO:0000313" key="2">
    <source>
        <dbReference type="EMBL" id="QGA11142.1"/>
    </source>
</evidence>
<evidence type="ECO:0000313" key="3">
    <source>
        <dbReference type="Proteomes" id="UP000327478"/>
    </source>
</evidence>
<gene>
    <name evidence="2" type="ORF">GFH30_06940</name>
    <name evidence="1" type="ORF">GHJ48_08970</name>
</gene>
<keyword evidence="3" id="KW-1185">Reference proteome</keyword>
<accession>A0A5Q0P3H1</accession>
<evidence type="ECO:0000313" key="1">
    <source>
        <dbReference type="EMBL" id="MQW92515.1"/>
    </source>
</evidence>
<dbReference type="Proteomes" id="UP000480556">
    <property type="component" value="Unassembled WGS sequence"/>
</dbReference>
<name>A0A5Q0P3H1_9GAMM</name>
<dbReference type="Proteomes" id="UP000327478">
    <property type="component" value="Chromosome"/>
</dbReference>
<proteinExistence type="predicted"/>
<protein>
    <submittedName>
        <fullName evidence="1">Uncharacterized protein</fullName>
    </submittedName>
</protein>
<dbReference type="EMBL" id="CP045650">
    <property type="protein sequence ID" value="QGA11142.1"/>
    <property type="molecule type" value="Genomic_DNA"/>
</dbReference>
<dbReference type="RefSeq" id="WP_153371536.1">
    <property type="nucleotide sequence ID" value="NZ_CP045650.1"/>
</dbReference>
<dbReference type="AlphaFoldDB" id="A0A5Q0P3H1"/>
<organism evidence="1 4">
    <name type="scientific">Acinetobacter wanghuae</name>
    <dbReference type="NCBI Taxonomy" id="2662362"/>
    <lineage>
        <taxon>Bacteria</taxon>
        <taxon>Pseudomonadati</taxon>
        <taxon>Pseudomonadota</taxon>
        <taxon>Gammaproteobacteria</taxon>
        <taxon>Moraxellales</taxon>
        <taxon>Moraxellaceae</taxon>
        <taxon>Acinetobacter</taxon>
    </lineage>
</organism>
<evidence type="ECO:0000313" key="4">
    <source>
        <dbReference type="Proteomes" id="UP000480556"/>
    </source>
</evidence>
<sequence length="105" mass="12404">MSYKHNNLMAMRESYWNDQTSQHVAEEKRVLQQTLQALGVFDQPSEEDAKYVFFSLPSIIIVKGYALGFAHDRVQQLITQHIRTNKQQLQQKTTLKIQYHMSSYR</sequence>
<dbReference type="EMBL" id="WITK01000014">
    <property type="protein sequence ID" value="MQW92515.1"/>
    <property type="molecule type" value="Genomic_DNA"/>
</dbReference>